<evidence type="ECO:0000259" key="2">
    <source>
        <dbReference type="Pfam" id="PF04183"/>
    </source>
</evidence>
<dbReference type="Proteomes" id="UP000187891">
    <property type="component" value="Unassembled WGS sequence"/>
</dbReference>
<dbReference type="InterPro" id="IPR022770">
    <property type="entry name" value="IucA/IucC-like_C"/>
</dbReference>
<proteinExistence type="predicted"/>
<dbReference type="GO" id="GO:0016881">
    <property type="term" value="F:acid-amino acid ligase activity"/>
    <property type="evidence" value="ECO:0007669"/>
    <property type="project" value="UniProtKB-ARBA"/>
</dbReference>
<dbReference type="PANTHER" id="PTHR34384">
    <property type="entry name" value="L-2,3-DIAMINOPROPANOATE--CITRATE LIGASE"/>
    <property type="match status" value="1"/>
</dbReference>
<sequence length="601" mass="66812">MPAPFEAPFQPAFAPTLWKETSRRLLAKVIEEFAYERVFPVKQERSGHYQIEFSNASYSFKAKRYVFDNLSVEPNSIVKHADGVDIPVHDPLAFCAEVLPELGVKPMTVAHFIRELGNTLVSDAHIAARASKTGAELAELDDIRMEGETTGHPWVTVSKGRIGLGYADYLAYTPENRAAMKIVWIGVSRERASFVAEDGMTNEALVAEALGDEAFATFVRKLEAAGASLTTHDIMPVHPWQWDHMIVPHFAADISSGHIVLLGEGNDLYVPQQSVRTMSNVSAPAKSTLKLCMTILNTAVYRGIPGKRALTAAPFTTWLDKLLASDTFLSEECGLILLGERAGMHYVHPQFSKIPGAPYQFNEMLGCLWRDSLAGYLKAGETGMPLAAFMHAGSDSKPVVQALAEKAGVSVETWMARFFDVVLPPVFHLLARHGLAFSAHGQNATLILKDGLPERLALRDFIDDVIVCDLNFPETASLPAKVEDVLLRLPPDFLIHFIQTTLFVCVFRYMSVLLDKKSGLSEEAFWALAGASVKRYQARFPDMADRFEIFDLFCEEYPRLCLNRVRLFTHGYADDDERPVPDFQGMVSNPLVHFDRKKEAA</sequence>
<comment type="pathway">
    <text evidence="1">Siderophore biosynthesis.</text>
</comment>
<dbReference type="Gene3D" id="6.10.250.3370">
    <property type="match status" value="1"/>
</dbReference>
<evidence type="ECO:0000313" key="4">
    <source>
        <dbReference type="EMBL" id="SCX35497.1"/>
    </source>
</evidence>
<dbReference type="Gene3D" id="3.30.310.280">
    <property type="match status" value="1"/>
</dbReference>
<accession>A0A1R3U9J6</accession>
<evidence type="ECO:0000313" key="5">
    <source>
        <dbReference type="Proteomes" id="UP000187891"/>
    </source>
</evidence>
<feature type="domain" description="Aerobactin siderophore biosynthesis IucA/IucC N-terminal" evidence="2">
    <location>
        <begin position="144"/>
        <end position="391"/>
    </location>
</feature>
<keyword evidence="4" id="KW-0436">Ligase</keyword>
<dbReference type="RefSeq" id="WP_077122926.1">
    <property type="nucleotide sequence ID" value="NZ_FMUE01000021.1"/>
</dbReference>
<evidence type="ECO:0000259" key="3">
    <source>
        <dbReference type="Pfam" id="PF06276"/>
    </source>
</evidence>
<protein>
    <submittedName>
        <fullName evidence="4">Aerobactin synthase</fullName>
        <ecNumber evidence="4">6.3.2.39</ecNumber>
    </submittedName>
</protein>
<dbReference type="InterPro" id="IPR037455">
    <property type="entry name" value="LucA/IucC-like"/>
</dbReference>
<gene>
    <name evidence="4" type="primary">iucC</name>
    <name evidence="4" type="ORF">DSM25559_5006</name>
</gene>
<evidence type="ECO:0000256" key="1">
    <source>
        <dbReference type="ARBA" id="ARBA00004924"/>
    </source>
</evidence>
<reference evidence="5" key="1">
    <citation type="submission" date="2016-10" db="EMBL/GenBank/DDBJ databases">
        <authorList>
            <person name="Wibberg D."/>
        </authorList>
    </citation>
    <scope>NUCLEOTIDE SEQUENCE [LARGE SCALE GENOMIC DNA]</scope>
</reference>
<organism evidence="4 5">
    <name type="scientific">Agrobacterium rosae</name>
    <dbReference type="NCBI Taxonomy" id="1972867"/>
    <lineage>
        <taxon>Bacteria</taxon>
        <taxon>Pseudomonadati</taxon>
        <taxon>Pseudomonadota</taxon>
        <taxon>Alphaproteobacteria</taxon>
        <taxon>Hyphomicrobiales</taxon>
        <taxon>Rhizobiaceae</taxon>
        <taxon>Rhizobium/Agrobacterium group</taxon>
        <taxon>Agrobacterium</taxon>
    </lineage>
</organism>
<dbReference type="Pfam" id="PF04183">
    <property type="entry name" value="IucA_IucC"/>
    <property type="match status" value="1"/>
</dbReference>
<dbReference type="InterPro" id="IPR007310">
    <property type="entry name" value="Aerobactin_biosyn_IucA/IucC_N"/>
</dbReference>
<dbReference type="AlphaFoldDB" id="A0A1R3U9J6"/>
<dbReference type="EMBL" id="FMUE01000021">
    <property type="protein sequence ID" value="SCX35497.1"/>
    <property type="molecule type" value="Genomic_DNA"/>
</dbReference>
<dbReference type="PANTHER" id="PTHR34384:SF6">
    <property type="entry name" value="STAPHYLOFERRIN B SYNTHASE"/>
    <property type="match status" value="1"/>
</dbReference>
<dbReference type="STRING" id="1907666.DSM25559_5006"/>
<feature type="domain" description="Aerobactin siderophore biosynthesis IucA/IucC-like C-terminal" evidence="3">
    <location>
        <begin position="413"/>
        <end position="574"/>
    </location>
</feature>
<dbReference type="EC" id="6.3.2.39" evidence="4"/>
<dbReference type="Pfam" id="PF06276">
    <property type="entry name" value="FhuF"/>
    <property type="match status" value="1"/>
</dbReference>
<name>A0A1R3U9J6_9HYPH</name>
<dbReference type="GO" id="GO:0019290">
    <property type="term" value="P:siderophore biosynthetic process"/>
    <property type="evidence" value="ECO:0007669"/>
    <property type="project" value="InterPro"/>
</dbReference>
<dbReference type="Gene3D" id="1.10.510.40">
    <property type="match status" value="1"/>
</dbReference>